<reference evidence="2 3" key="1">
    <citation type="submission" date="2019-03" db="EMBL/GenBank/DDBJ databases">
        <title>First draft genome of Liparis tanakae, snailfish: a comprehensive survey of snailfish specific genes.</title>
        <authorList>
            <person name="Kim W."/>
            <person name="Song I."/>
            <person name="Jeong J.-H."/>
            <person name="Kim D."/>
            <person name="Kim S."/>
            <person name="Ryu S."/>
            <person name="Song J.Y."/>
            <person name="Lee S.K."/>
        </authorList>
    </citation>
    <scope>NUCLEOTIDE SEQUENCE [LARGE SCALE GENOMIC DNA]</scope>
    <source>
        <tissue evidence="2">Muscle</tissue>
    </source>
</reference>
<keyword evidence="3" id="KW-1185">Reference proteome</keyword>
<comment type="caution">
    <text evidence="2">The sequence shown here is derived from an EMBL/GenBank/DDBJ whole genome shotgun (WGS) entry which is preliminary data.</text>
</comment>
<accession>A0A4Z2FU20</accession>
<sequence length="88" mass="9530">MANTDARHLYSPRPPFFSTPLPPFYVGVGALGAPYSCGVPSYISDPRAESLNQSYGIRTSVRETATADSPALREEAPTPRGRPHRAAR</sequence>
<gene>
    <name evidence="2" type="ORF">EYF80_045508</name>
</gene>
<proteinExistence type="predicted"/>
<dbReference type="Proteomes" id="UP000314294">
    <property type="component" value="Unassembled WGS sequence"/>
</dbReference>
<evidence type="ECO:0000313" key="2">
    <source>
        <dbReference type="EMBL" id="TNN44273.1"/>
    </source>
</evidence>
<feature type="region of interest" description="Disordered" evidence="1">
    <location>
        <begin position="60"/>
        <end position="88"/>
    </location>
</feature>
<dbReference type="EMBL" id="SRLO01000914">
    <property type="protein sequence ID" value="TNN44273.1"/>
    <property type="molecule type" value="Genomic_DNA"/>
</dbReference>
<dbReference type="AlphaFoldDB" id="A0A4Z2FU20"/>
<name>A0A4Z2FU20_9TELE</name>
<protein>
    <submittedName>
        <fullName evidence="2">Uncharacterized protein</fullName>
    </submittedName>
</protein>
<evidence type="ECO:0000313" key="3">
    <source>
        <dbReference type="Proteomes" id="UP000314294"/>
    </source>
</evidence>
<evidence type="ECO:0000256" key="1">
    <source>
        <dbReference type="SAM" id="MobiDB-lite"/>
    </source>
</evidence>
<organism evidence="2 3">
    <name type="scientific">Liparis tanakae</name>
    <name type="common">Tanaka's snailfish</name>
    <dbReference type="NCBI Taxonomy" id="230148"/>
    <lineage>
        <taxon>Eukaryota</taxon>
        <taxon>Metazoa</taxon>
        <taxon>Chordata</taxon>
        <taxon>Craniata</taxon>
        <taxon>Vertebrata</taxon>
        <taxon>Euteleostomi</taxon>
        <taxon>Actinopterygii</taxon>
        <taxon>Neopterygii</taxon>
        <taxon>Teleostei</taxon>
        <taxon>Neoteleostei</taxon>
        <taxon>Acanthomorphata</taxon>
        <taxon>Eupercaria</taxon>
        <taxon>Perciformes</taxon>
        <taxon>Cottioidei</taxon>
        <taxon>Cottales</taxon>
        <taxon>Liparidae</taxon>
        <taxon>Liparis</taxon>
    </lineage>
</organism>